<feature type="compositionally biased region" description="Basic residues" evidence="1">
    <location>
        <begin position="1042"/>
        <end position="1052"/>
    </location>
</feature>
<evidence type="ECO:0000313" key="4">
    <source>
        <dbReference type="Proteomes" id="UP000594638"/>
    </source>
</evidence>
<feature type="domain" description="TFIIS central" evidence="2">
    <location>
        <begin position="380"/>
        <end position="489"/>
    </location>
</feature>
<dbReference type="PROSITE" id="PS51321">
    <property type="entry name" value="TFIIS_CENTRAL"/>
    <property type="match status" value="1"/>
</dbReference>
<reference evidence="3 4" key="1">
    <citation type="submission" date="2019-12" db="EMBL/GenBank/DDBJ databases">
        <authorList>
            <person name="Alioto T."/>
            <person name="Alioto T."/>
            <person name="Gomez Garrido J."/>
        </authorList>
    </citation>
    <scope>NUCLEOTIDE SEQUENCE [LARGE SCALE GENOMIC DNA]</scope>
</reference>
<feature type="region of interest" description="Disordered" evidence="1">
    <location>
        <begin position="193"/>
        <end position="230"/>
    </location>
</feature>
<dbReference type="SMART" id="SM00510">
    <property type="entry name" value="TFS2M"/>
    <property type="match status" value="1"/>
</dbReference>
<dbReference type="Pfam" id="PF07500">
    <property type="entry name" value="TFIIS_M"/>
    <property type="match status" value="1"/>
</dbReference>
<feature type="compositionally biased region" description="Low complexity" evidence="1">
    <location>
        <begin position="1032"/>
        <end position="1041"/>
    </location>
</feature>
<feature type="compositionally biased region" description="Basic and acidic residues" evidence="1">
    <location>
        <begin position="613"/>
        <end position="631"/>
    </location>
</feature>
<feature type="compositionally biased region" description="Basic and acidic residues" evidence="1">
    <location>
        <begin position="289"/>
        <end position="302"/>
    </location>
</feature>
<dbReference type="GO" id="GO:0006351">
    <property type="term" value="P:DNA-templated transcription"/>
    <property type="evidence" value="ECO:0007669"/>
    <property type="project" value="InterPro"/>
</dbReference>
<feature type="compositionally biased region" description="Polar residues" evidence="1">
    <location>
        <begin position="203"/>
        <end position="223"/>
    </location>
</feature>
<dbReference type="Gene3D" id="1.10.472.30">
    <property type="entry name" value="Transcription elongation factor S-II, central domain"/>
    <property type="match status" value="1"/>
</dbReference>
<name>A0A8S0QBB8_OLEEU</name>
<proteinExistence type="predicted"/>
<dbReference type="CDD" id="cd21538">
    <property type="entry name" value="SPOC_TFIIS"/>
    <property type="match status" value="1"/>
</dbReference>
<dbReference type="Pfam" id="PF07744">
    <property type="entry name" value="SPOC"/>
    <property type="match status" value="1"/>
</dbReference>
<dbReference type="OrthoDB" id="1884872at2759"/>
<evidence type="ECO:0000259" key="2">
    <source>
        <dbReference type="PROSITE" id="PS51321"/>
    </source>
</evidence>
<organism evidence="3 4">
    <name type="scientific">Olea europaea subsp. europaea</name>
    <dbReference type="NCBI Taxonomy" id="158383"/>
    <lineage>
        <taxon>Eukaryota</taxon>
        <taxon>Viridiplantae</taxon>
        <taxon>Streptophyta</taxon>
        <taxon>Embryophyta</taxon>
        <taxon>Tracheophyta</taxon>
        <taxon>Spermatophyta</taxon>
        <taxon>Magnoliopsida</taxon>
        <taxon>eudicotyledons</taxon>
        <taxon>Gunneridae</taxon>
        <taxon>Pentapetalae</taxon>
        <taxon>asterids</taxon>
        <taxon>lamiids</taxon>
        <taxon>Lamiales</taxon>
        <taxon>Oleaceae</taxon>
        <taxon>Oleeae</taxon>
        <taxon>Olea</taxon>
    </lineage>
</organism>
<dbReference type="SUPFAM" id="SSF46942">
    <property type="entry name" value="Elongation factor TFIIS domain 2"/>
    <property type="match status" value="1"/>
</dbReference>
<feature type="compositionally biased region" description="Basic and acidic residues" evidence="1">
    <location>
        <begin position="647"/>
        <end position="656"/>
    </location>
</feature>
<dbReference type="PANTHER" id="PTHR11477">
    <property type="entry name" value="TRANSCRIPTION FACTOR S-II ZINC FINGER DOMAIN-CONTAINING PROTEIN"/>
    <property type="match status" value="1"/>
</dbReference>
<feature type="region of interest" description="Disordered" evidence="1">
    <location>
        <begin position="830"/>
        <end position="892"/>
    </location>
</feature>
<dbReference type="Gramene" id="OE9A036406T1">
    <property type="protein sequence ID" value="OE9A036406C1"/>
    <property type="gene ID" value="OE9A036406"/>
</dbReference>
<dbReference type="PANTHER" id="PTHR11477:SF20">
    <property type="entry name" value="SPOC DOMAIN _ TRANSCRIPTION ELONGATION FACTOR S-II PROTEIN"/>
    <property type="match status" value="1"/>
</dbReference>
<feature type="compositionally biased region" description="Low complexity" evidence="1">
    <location>
        <begin position="632"/>
        <end position="644"/>
    </location>
</feature>
<dbReference type="Gramene" id="OE9A036406T2">
    <property type="protein sequence ID" value="OE9A036406C2"/>
    <property type="gene ID" value="OE9A036406"/>
</dbReference>
<dbReference type="InterPro" id="IPR003618">
    <property type="entry name" value="TFIIS_cen_dom"/>
</dbReference>
<feature type="region of interest" description="Disordered" evidence="1">
    <location>
        <begin position="605"/>
        <end position="656"/>
    </location>
</feature>
<dbReference type="InterPro" id="IPR012921">
    <property type="entry name" value="SPOC_C"/>
</dbReference>
<gene>
    <name evidence="3" type="ORF">OLEA9_A036406</name>
</gene>
<evidence type="ECO:0000313" key="3">
    <source>
        <dbReference type="EMBL" id="CAA2963578.1"/>
    </source>
</evidence>
<dbReference type="Gramene" id="OE9A036406T4">
    <property type="protein sequence ID" value="OE9A036406C4"/>
    <property type="gene ID" value="OE9A036406"/>
</dbReference>
<feature type="compositionally biased region" description="Polar residues" evidence="1">
    <location>
        <begin position="258"/>
        <end position="280"/>
    </location>
</feature>
<dbReference type="InterPro" id="IPR036575">
    <property type="entry name" value="TFIIS_cen_dom_sf"/>
</dbReference>
<dbReference type="EMBL" id="CACTIH010001811">
    <property type="protein sequence ID" value="CAA2963578.1"/>
    <property type="molecule type" value="Genomic_DNA"/>
</dbReference>
<dbReference type="GO" id="GO:0005634">
    <property type="term" value="C:nucleus"/>
    <property type="evidence" value="ECO:0007669"/>
    <property type="project" value="TreeGrafter"/>
</dbReference>
<feature type="region of interest" description="Disordered" evidence="1">
    <location>
        <begin position="245"/>
        <end position="302"/>
    </location>
</feature>
<protein>
    <submittedName>
        <fullName evidence="3">Death-inducer obliterator 1-like</fullName>
    </submittedName>
</protein>
<feature type="region of interest" description="Disordered" evidence="1">
    <location>
        <begin position="1029"/>
        <end position="1052"/>
    </location>
</feature>
<evidence type="ECO:0000256" key="1">
    <source>
        <dbReference type="SAM" id="MobiDB-lite"/>
    </source>
</evidence>
<sequence>MSNNLVSLFPLQNRQVVLMEHVSTSLDLLTSEMNMRMVGQVPNNDLSHHLALSNEQMGVAEPMCSNLGFQNVFLPNNRVGQNELDVGINGSNAFRMPNKQGHDGRVMQNIQAGEKSILPSKREGEGGPGQYDFVPQQSLMPNKRAKHMGANINSPGLTQLTPQKKTVPMKSKLYSPGLQNQPLLNEKLVRNEPMSSKFGGPRGQNSKRQTSLIDTGSKVQTESAEAVRSKMRESLADALSLAFRKQDKDANSKKKQTDTANINQTPEECQSSESNLTTATPVPGSEDISSSKELDTAGKPRDSQVLSAEFPTHESSGNGVQAFGEFHYGTILPDEEVSFSKNFFVKDDLLLGNGLSWALDFDVEVREGKEAQNSETAESLKEDAQGAGDRVELATLTPINLAFKIEAELFKVFGGVNKKYKEKGRSLLFNLKDRKNPELRERVMSGEISPESLCSMSAEELASKELSEWRMAKAEELAQMVVLPDTDMRRLVKKTHKGEYQVEVERDYSMAAEVSGWTTVSTQLKSEEETETHFPSKADNIKARENVADQEKIAETQDSPGRLVIPTDGTDLMQGMMVDDEMKDADFLPPIVSLDEFMEFLNSEPPFDNIPAEADKTTPISHKESPEEIKNSKASNSAAENSKNTPSKKEEGSVGELKVDVAVRSDSGSAVQKGLPSGDASEAECLWEGALQLNISSLVTVSGQFQSGEKTSTKEWPSSLEIKGRVRLDAFEKFFRELPMSRTRAVMILHFVLKNKQSENERTAISEAVDSYVAEDRLGYAEPTPGVELYLLPPSSKMLEMLTEHSKMLSTIDDGLIGVVVWRRRHVSNTISPNSSSHHKHSSKKQPFASNNNKNASAPVPVSHNTPTRSDPKPQEEEDDIPPGFGPVAADRAAKDDDDLPEFNFSGDIKPSVLGVPFQNLHRGVKTTASFNQNPQLHVDQVRELIQKYGQTETSSTKRNWVDNKGLGIEPWKDDDDDDIPEWRPNAPPSVHHIHPQLHGYWSAPLTNHHVSPPVAQQLPRPVENPIGLASRPPGARWARPPGRHSGARWRH</sequence>
<comment type="caution">
    <text evidence="3">The sequence shown here is derived from an EMBL/GenBank/DDBJ whole genome shotgun (WGS) entry which is preliminary data.</text>
</comment>
<feature type="compositionally biased region" description="Basic and acidic residues" evidence="1">
    <location>
        <begin position="245"/>
        <end position="257"/>
    </location>
</feature>
<dbReference type="Proteomes" id="UP000594638">
    <property type="component" value="Unassembled WGS sequence"/>
</dbReference>
<keyword evidence="4" id="KW-1185">Reference proteome</keyword>
<dbReference type="AlphaFoldDB" id="A0A8S0QBB8"/>
<accession>A0A8S0QBB8</accession>
<dbReference type="Gramene" id="OE9A036406T3">
    <property type="protein sequence ID" value="OE9A036406C3"/>
    <property type="gene ID" value="OE9A036406"/>
</dbReference>